<comment type="pathway">
    <text evidence="7">Amino-acid biosynthesis; L-threonine biosynthesis; L-threonine from L-aspartate: step 4/5.</text>
</comment>
<keyword evidence="6 7" id="KW-0067">ATP-binding</keyword>
<dbReference type="PANTHER" id="PTHR20861:SF1">
    <property type="entry name" value="HOMOSERINE KINASE"/>
    <property type="match status" value="1"/>
</dbReference>
<evidence type="ECO:0000256" key="5">
    <source>
        <dbReference type="ARBA" id="ARBA00022777"/>
    </source>
</evidence>
<dbReference type="RefSeq" id="WP_066920366.1">
    <property type="nucleotide sequence ID" value="NZ_CP011971.1"/>
</dbReference>
<dbReference type="InterPro" id="IPR013750">
    <property type="entry name" value="GHMP_kinase_C_dom"/>
</dbReference>
<dbReference type="EC" id="2.7.1.39" evidence="7 8"/>
<dbReference type="UniPathway" id="UPA00050">
    <property type="reaction ID" value="UER00064"/>
</dbReference>
<evidence type="ECO:0000256" key="4">
    <source>
        <dbReference type="ARBA" id="ARBA00022741"/>
    </source>
</evidence>
<feature type="binding site" evidence="7">
    <location>
        <begin position="91"/>
        <end position="101"/>
    </location>
    <ligand>
        <name>ATP</name>
        <dbReference type="ChEBI" id="CHEBI:30616"/>
    </ligand>
</feature>
<keyword evidence="7" id="KW-0963">Cytoplasm</keyword>
<sequence length="311" mass="32477">MKQSATVFAPASVGNVAVGFDVLGHSFQAIGDRVTARRTQEPGVRITAIHGVATELPTAPENNTAGMGVLSMVRELEVDFGIELSIEKGIPLGSGLGGSAASAVAAVVAMDALLPRPLSKIELLKFAMKGEQVASGTVHVDNIAPSLFGGLVLTVGVDDPYVKQIPVPPSVRCVLVHPHMMLATREARQLLKRSIDLSDVIWQSANLAGFLTGCFTDDLQLIRASLEDVIVEPQRKALIPGFQAVKDGAMAQGALGCSISGAGPTVFAWCEEPQAHGVRDAMVAGFAAHGLECDAWVSTLEPIGARVIDAT</sequence>
<dbReference type="EMBL" id="CP011971">
    <property type="protein sequence ID" value="AMN47141.1"/>
    <property type="molecule type" value="Genomic_DNA"/>
</dbReference>
<dbReference type="OrthoDB" id="9769912at2"/>
<feature type="domain" description="GHMP kinase N-terminal" evidence="9">
    <location>
        <begin position="72"/>
        <end position="150"/>
    </location>
</feature>
<dbReference type="Proteomes" id="UP000070250">
    <property type="component" value="Chromosome"/>
</dbReference>
<keyword evidence="3 7" id="KW-0791">Threonine biosynthesis</keyword>
<keyword evidence="1 7" id="KW-0028">Amino-acid biosynthesis</keyword>
<dbReference type="PRINTS" id="PR00958">
    <property type="entry name" value="HOMSERKINASE"/>
</dbReference>
<dbReference type="GO" id="GO:0009088">
    <property type="term" value="P:threonine biosynthetic process"/>
    <property type="evidence" value="ECO:0007669"/>
    <property type="project" value="UniProtKB-UniRule"/>
</dbReference>
<dbReference type="Pfam" id="PF00288">
    <property type="entry name" value="GHMP_kinases_N"/>
    <property type="match status" value="1"/>
</dbReference>
<dbReference type="HAMAP" id="MF_00384">
    <property type="entry name" value="Homoser_kinase"/>
    <property type="match status" value="1"/>
</dbReference>
<comment type="function">
    <text evidence="7">Catalyzes the ATP-dependent phosphorylation of L-homoserine to L-homoserine phosphate.</text>
</comment>
<accession>A0A127FC00</accession>
<dbReference type="KEGG" id="sdf:ACG33_08525"/>
<dbReference type="Gene3D" id="3.30.70.890">
    <property type="entry name" value="GHMP kinase, C-terminal domain"/>
    <property type="match status" value="1"/>
</dbReference>
<dbReference type="Gene3D" id="3.30.230.10">
    <property type="match status" value="1"/>
</dbReference>
<dbReference type="InterPro" id="IPR006204">
    <property type="entry name" value="GHMP_kinase_N_dom"/>
</dbReference>
<dbReference type="InterPro" id="IPR000870">
    <property type="entry name" value="Homoserine_kinase"/>
</dbReference>
<dbReference type="Pfam" id="PF08544">
    <property type="entry name" value="GHMP_kinases_C"/>
    <property type="match status" value="1"/>
</dbReference>
<dbReference type="NCBIfam" id="TIGR00191">
    <property type="entry name" value="thrB"/>
    <property type="match status" value="1"/>
</dbReference>
<gene>
    <name evidence="7" type="primary">thrB</name>
    <name evidence="11" type="ORF">ACG33_08525</name>
</gene>
<dbReference type="GO" id="GO:0005737">
    <property type="term" value="C:cytoplasm"/>
    <property type="evidence" value="ECO:0007669"/>
    <property type="project" value="UniProtKB-SubCell"/>
</dbReference>
<dbReference type="InterPro" id="IPR036554">
    <property type="entry name" value="GHMP_kinase_C_sf"/>
</dbReference>
<reference evidence="11 12" key="1">
    <citation type="submission" date="2015-06" db="EMBL/GenBank/DDBJ databases">
        <title>A Comprehensive Approach to Explore the Metabolic and Phylogenetic Diversity of Bacterial Steroid Degradation in the Environment: Testosterone as an Example.</title>
        <authorList>
            <person name="Yang F.-C."/>
            <person name="Chen Y.-L."/>
            <person name="Yu C.-P."/>
            <person name="Tang S.-L."/>
            <person name="Wang P.-H."/>
            <person name="Ismail W."/>
            <person name="Wang C.-H."/>
            <person name="Yang C.-Y."/>
            <person name="Chiang Y.-R."/>
        </authorList>
    </citation>
    <scope>NUCLEOTIDE SEQUENCE [LARGE SCALE GENOMIC DNA]</scope>
    <source>
        <strain evidence="11 12">DSM 18526</strain>
    </source>
</reference>
<dbReference type="STRING" id="465721.ACG33_08525"/>
<evidence type="ECO:0000259" key="9">
    <source>
        <dbReference type="Pfam" id="PF00288"/>
    </source>
</evidence>
<dbReference type="NCBIfam" id="NF002288">
    <property type="entry name" value="PRK01212.1-4"/>
    <property type="match status" value="1"/>
</dbReference>
<protein>
    <recommendedName>
        <fullName evidence="7 8">Homoserine kinase</fullName>
        <shortName evidence="7">HK</shortName>
        <shortName evidence="7">HSK</shortName>
        <ecNumber evidence="7 8">2.7.1.39</ecNumber>
    </recommendedName>
</protein>
<dbReference type="SUPFAM" id="SSF55060">
    <property type="entry name" value="GHMP Kinase, C-terminal domain"/>
    <property type="match status" value="1"/>
</dbReference>
<evidence type="ECO:0000313" key="12">
    <source>
        <dbReference type="Proteomes" id="UP000070250"/>
    </source>
</evidence>
<evidence type="ECO:0000256" key="2">
    <source>
        <dbReference type="ARBA" id="ARBA00022679"/>
    </source>
</evidence>
<dbReference type="SUPFAM" id="SSF54211">
    <property type="entry name" value="Ribosomal protein S5 domain 2-like"/>
    <property type="match status" value="1"/>
</dbReference>
<dbReference type="PATRIC" id="fig|465721.4.peg.1814"/>
<dbReference type="PANTHER" id="PTHR20861">
    <property type="entry name" value="HOMOSERINE/4-DIPHOSPHOCYTIDYL-2-C-METHYL-D-ERYTHRITOL KINASE"/>
    <property type="match status" value="1"/>
</dbReference>
<evidence type="ECO:0000256" key="1">
    <source>
        <dbReference type="ARBA" id="ARBA00022605"/>
    </source>
</evidence>
<comment type="similarity">
    <text evidence="7">Belongs to the GHMP kinase family. Homoserine kinase subfamily.</text>
</comment>
<dbReference type="GO" id="GO:0005524">
    <property type="term" value="F:ATP binding"/>
    <property type="evidence" value="ECO:0007669"/>
    <property type="project" value="UniProtKB-UniRule"/>
</dbReference>
<name>A0A127FC00_STEDE</name>
<dbReference type="PIRSF" id="PIRSF000676">
    <property type="entry name" value="Homoser_kin"/>
    <property type="match status" value="1"/>
</dbReference>
<dbReference type="GO" id="GO:0004413">
    <property type="term" value="F:homoserine kinase activity"/>
    <property type="evidence" value="ECO:0007669"/>
    <property type="project" value="UniProtKB-UniRule"/>
</dbReference>
<keyword evidence="12" id="KW-1185">Reference proteome</keyword>
<feature type="domain" description="GHMP kinase C-terminal" evidence="10">
    <location>
        <begin position="219"/>
        <end position="284"/>
    </location>
</feature>
<organism evidence="11 12">
    <name type="scientific">Steroidobacter denitrificans</name>
    <dbReference type="NCBI Taxonomy" id="465721"/>
    <lineage>
        <taxon>Bacteria</taxon>
        <taxon>Pseudomonadati</taxon>
        <taxon>Pseudomonadota</taxon>
        <taxon>Gammaproteobacteria</taxon>
        <taxon>Steroidobacterales</taxon>
        <taxon>Steroidobacteraceae</taxon>
        <taxon>Steroidobacter</taxon>
    </lineage>
</organism>
<evidence type="ECO:0000259" key="10">
    <source>
        <dbReference type="Pfam" id="PF08544"/>
    </source>
</evidence>
<evidence type="ECO:0000313" key="11">
    <source>
        <dbReference type="EMBL" id="AMN47141.1"/>
    </source>
</evidence>
<comment type="subcellular location">
    <subcellularLocation>
        <location evidence="7">Cytoplasm</location>
    </subcellularLocation>
</comment>
<dbReference type="InterPro" id="IPR014721">
    <property type="entry name" value="Ribsml_uS5_D2-typ_fold_subgr"/>
</dbReference>
<evidence type="ECO:0000256" key="6">
    <source>
        <dbReference type="ARBA" id="ARBA00022840"/>
    </source>
</evidence>
<evidence type="ECO:0000256" key="8">
    <source>
        <dbReference type="NCBIfam" id="TIGR00191"/>
    </source>
</evidence>
<evidence type="ECO:0000256" key="3">
    <source>
        <dbReference type="ARBA" id="ARBA00022697"/>
    </source>
</evidence>
<keyword evidence="4 7" id="KW-0547">Nucleotide-binding</keyword>
<keyword evidence="5 7" id="KW-0418">Kinase</keyword>
<proteinExistence type="inferred from homology"/>
<dbReference type="AlphaFoldDB" id="A0A127FC00"/>
<dbReference type="InterPro" id="IPR020568">
    <property type="entry name" value="Ribosomal_Su5_D2-typ_SF"/>
</dbReference>
<keyword evidence="2 7" id="KW-0808">Transferase</keyword>
<comment type="catalytic activity">
    <reaction evidence="7">
        <text>L-homoserine + ATP = O-phospho-L-homoserine + ADP + H(+)</text>
        <dbReference type="Rhea" id="RHEA:13985"/>
        <dbReference type="ChEBI" id="CHEBI:15378"/>
        <dbReference type="ChEBI" id="CHEBI:30616"/>
        <dbReference type="ChEBI" id="CHEBI:57476"/>
        <dbReference type="ChEBI" id="CHEBI:57590"/>
        <dbReference type="ChEBI" id="CHEBI:456216"/>
        <dbReference type="EC" id="2.7.1.39"/>
    </reaction>
</comment>
<evidence type="ECO:0000256" key="7">
    <source>
        <dbReference type="HAMAP-Rule" id="MF_00384"/>
    </source>
</evidence>